<sequence>MELRSDDLRPVADLANTLSDTLQTSRSKINNIYQLLHDIADLSGTDVSGEKKKQENQESIEKPSLLEPDKDDEEIMRLKTENLHLLLNIQKVNFLNERFNKIVASNQDIISTLISWLNDGERVEKEKEDEETFRKLVMTYGMSKETLSKQLLSKLKDNDSLISIIEQFGSLIAVSPKEVTENFSNKREKLQRKLERMENNFHSRQR</sequence>
<dbReference type="AlphaFoldDB" id="A0A9P8P7C3"/>
<feature type="region of interest" description="Disordered" evidence="1">
    <location>
        <begin position="46"/>
        <end position="68"/>
    </location>
</feature>
<dbReference type="Proteomes" id="UP000769528">
    <property type="component" value="Unassembled WGS sequence"/>
</dbReference>
<protein>
    <submittedName>
        <fullName evidence="2">Uncharacterized protein</fullName>
    </submittedName>
</protein>
<reference evidence="2" key="2">
    <citation type="submission" date="2021-01" db="EMBL/GenBank/DDBJ databases">
        <authorList>
            <person name="Schikora-Tamarit M.A."/>
        </authorList>
    </citation>
    <scope>NUCLEOTIDE SEQUENCE</scope>
    <source>
        <strain evidence="2">CBS6341</strain>
    </source>
</reference>
<comment type="caution">
    <text evidence="2">The sequence shown here is derived from an EMBL/GenBank/DDBJ whole genome shotgun (WGS) entry which is preliminary data.</text>
</comment>
<evidence type="ECO:0000256" key="1">
    <source>
        <dbReference type="SAM" id="MobiDB-lite"/>
    </source>
</evidence>
<accession>A0A9P8P7C3</accession>
<feature type="compositionally biased region" description="Basic and acidic residues" evidence="1">
    <location>
        <begin position="48"/>
        <end position="61"/>
    </location>
</feature>
<keyword evidence="3" id="KW-1185">Reference proteome</keyword>
<name>A0A9P8P7C3_9ASCO</name>
<evidence type="ECO:0000313" key="3">
    <source>
        <dbReference type="Proteomes" id="UP000769528"/>
    </source>
</evidence>
<dbReference type="EMBL" id="JAEUBF010001406">
    <property type="protein sequence ID" value="KAH3666677.1"/>
    <property type="molecule type" value="Genomic_DNA"/>
</dbReference>
<gene>
    <name evidence="2" type="ORF">WICMUC_005494</name>
</gene>
<organism evidence="2 3">
    <name type="scientific">Wickerhamomyces mucosus</name>
    <dbReference type="NCBI Taxonomy" id="1378264"/>
    <lineage>
        <taxon>Eukaryota</taxon>
        <taxon>Fungi</taxon>
        <taxon>Dikarya</taxon>
        <taxon>Ascomycota</taxon>
        <taxon>Saccharomycotina</taxon>
        <taxon>Saccharomycetes</taxon>
        <taxon>Phaffomycetales</taxon>
        <taxon>Wickerhamomycetaceae</taxon>
        <taxon>Wickerhamomyces</taxon>
    </lineage>
</organism>
<evidence type="ECO:0000313" key="2">
    <source>
        <dbReference type="EMBL" id="KAH3666677.1"/>
    </source>
</evidence>
<dbReference type="OrthoDB" id="412286at2759"/>
<proteinExistence type="predicted"/>
<reference evidence="2" key="1">
    <citation type="journal article" date="2021" name="Open Biol.">
        <title>Shared evolutionary footprints suggest mitochondrial oxidative damage underlies multiple complex I losses in fungi.</title>
        <authorList>
            <person name="Schikora-Tamarit M.A."/>
            <person name="Marcet-Houben M."/>
            <person name="Nosek J."/>
            <person name="Gabaldon T."/>
        </authorList>
    </citation>
    <scope>NUCLEOTIDE SEQUENCE</scope>
    <source>
        <strain evidence="2">CBS6341</strain>
    </source>
</reference>